<organism evidence="3 4">
    <name type="scientific">Pseudonocardia adelaidensis</name>
    <dbReference type="NCBI Taxonomy" id="648754"/>
    <lineage>
        <taxon>Bacteria</taxon>
        <taxon>Bacillati</taxon>
        <taxon>Actinomycetota</taxon>
        <taxon>Actinomycetes</taxon>
        <taxon>Pseudonocardiales</taxon>
        <taxon>Pseudonocardiaceae</taxon>
        <taxon>Pseudonocardia</taxon>
    </lineage>
</organism>
<evidence type="ECO:0000256" key="1">
    <source>
        <dbReference type="ARBA" id="ARBA00010088"/>
    </source>
</evidence>
<keyword evidence="4" id="KW-1185">Reference proteome</keyword>
<dbReference type="PANTHER" id="PTHR21661">
    <property type="entry name" value="EPOXIDE HYDROLASE 1-RELATED"/>
    <property type="match status" value="1"/>
</dbReference>
<dbReference type="PANTHER" id="PTHR21661:SF35">
    <property type="entry name" value="EPOXIDE HYDROLASE"/>
    <property type="match status" value="1"/>
</dbReference>
<evidence type="ECO:0000313" key="4">
    <source>
        <dbReference type="Proteomes" id="UP001500804"/>
    </source>
</evidence>
<evidence type="ECO:0000256" key="2">
    <source>
        <dbReference type="ARBA" id="ARBA00022801"/>
    </source>
</evidence>
<dbReference type="Proteomes" id="UP001500804">
    <property type="component" value="Unassembled WGS sequence"/>
</dbReference>
<gene>
    <name evidence="3" type="ORF">GCM10023320_08770</name>
</gene>
<evidence type="ECO:0000313" key="3">
    <source>
        <dbReference type="EMBL" id="GAA5113305.1"/>
    </source>
</evidence>
<dbReference type="Gene3D" id="3.40.50.1820">
    <property type="entry name" value="alpha/beta hydrolase"/>
    <property type="match status" value="1"/>
</dbReference>
<keyword evidence="2" id="KW-0378">Hydrolase</keyword>
<proteinExistence type="inferred from homology"/>
<dbReference type="SUPFAM" id="SSF53474">
    <property type="entry name" value="alpha/beta-Hydrolases"/>
    <property type="match status" value="1"/>
</dbReference>
<reference evidence="4" key="1">
    <citation type="journal article" date="2019" name="Int. J. Syst. Evol. Microbiol.">
        <title>The Global Catalogue of Microorganisms (GCM) 10K type strain sequencing project: providing services to taxonomists for standard genome sequencing and annotation.</title>
        <authorList>
            <consortium name="The Broad Institute Genomics Platform"/>
            <consortium name="The Broad Institute Genome Sequencing Center for Infectious Disease"/>
            <person name="Wu L."/>
            <person name="Ma J."/>
        </authorList>
    </citation>
    <scope>NUCLEOTIDE SEQUENCE [LARGE SCALE GENOMIC DNA]</scope>
    <source>
        <strain evidence="4">JCM 18302</strain>
    </source>
</reference>
<comment type="caution">
    <text evidence="3">The sequence shown here is derived from an EMBL/GenBank/DDBJ whole genome shotgun (WGS) entry which is preliminary data.</text>
</comment>
<protein>
    <recommendedName>
        <fullName evidence="5">Alpha/beta hydrolase family protein</fullName>
    </recommendedName>
</protein>
<dbReference type="InterPro" id="IPR029058">
    <property type="entry name" value="AB_hydrolase_fold"/>
</dbReference>
<comment type="similarity">
    <text evidence="1">Belongs to the peptidase S33 family.</text>
</comment>
<evidence type="ECO:0008006" key="5">
    <source>
        <dbReference type="Google" id="ProtNLM"/>
    </source>
</evidence>
<dbReference type="RefSeq" id="WP_345603445.1">
    <property type="nucleotide sequence ID" value="NZ_BAABJO010000003.1"/>
</dbReference>
<dbReference type="EMBL" id="BAABJO010000003">
    <property type="protein sequence ID" value="GAA5113305.1"/>
    <property type="molecule type" value="Genomic_DNA"/>
</dbReference>
<name>A0ABP9NH76_9PSEU</name>
<accession>A0ABP9NH76</accession>
<sequence length="99" mass="11305">MTTGSPAEIGSHWLTGSGGSSARYYWENFPPERSALVHVPAAVTIFPRDIERLPRSWVERRYRDLRVWSEADRGGHFPMLEVPERYVAELRTAFAVMLG</sequence>